<accession>A0A4Z2E5X5</accession>
<sequence length="104" mass="11443">MLSTEALEWKDSLTSSCPTPVTKHLSAPVVPKVMRHLKRGERGTPTVSVGLDVLQLWKPSLGVQLKYCWREMSDKESPAQGWVGYPSNFNGTHAGSGGRSNYDL</sequence>
<reference evidence="1 2" key="1">
    <citation type="submission" date="2019-03" db="EMBL/GenBank/DDBJ databases">
        <title>First draft genome of Liparis tanakae, snailfish: a comprehensive survey of snailfish specific genes.</title>
        <authorList>
            <person name="Kim W."/>
            <person name="Song I."/>
            <person name="Jeong J.-H."/>
            <person name="Kim D."/>
            <person name="Kim S."/>
            <person name="Ryu S."/>
            <person name="Song J.Y."/>
            <person name="Lee S.K."/>
        </authorList>
    </citation>
    <scope>NUCLEOTIDE SEQUENCE [LARGE SCALE GENOMIC DNA]</scope>
    <source>
        <tissue evidence="1">Muscle</tissue>
    </source>
</reference>
<dbReference type="Proteomes" id="UP000314294">
    <property type="component" value="Unassembled WGS sequence"/>
</dbReference>
<protein>
    <submittedName>
        <fullName evidence="1">Uncharacterized protein</fullName>
    </submittedName>
</protein>
<keyword evidence="2" id="KW-1185">Reference proteome</keyword>
<proteinExistence type="predicted"/>
<dbReference type="EMBL" id="SRLO01016228">
    <property type="protein sequence ID" value="TNN24159.1"/>
    <property type="molecule type" value="Genomic_DNA"/>
</dbReference>
<comment type="caution">
    <text evidence="1">The sequence shown here is derived from an EMBL/GenBank/DDBJ whole genome shotgun (WGS) entry which is preliminary data.</text>
</comment>
<organism evidence="1 2">
    <name type="scientific">Liparis tanakae</name>
    <name type="common">Tanaka's snailfish</name>
    <dbReference type="NCBI Taxonomy" id="230148"/>
    <lineage>
        <taxon>Eukaryota</taxon>
        <taxon>Metazoa</taxon>
        <taxon>Chordata</taxon>
        <taxon>Craniata</taxon>
        <taxon>Vertebrata</taxon>
        <taxon>Euteleostomi</taxon>
        <taxon>Actinopterygii</taxon>
        <taxon>Neopterygii</taxon>
        <taxon>Teleostei</taxon>
        <taxon>Neoteleostei</taxon>
        <taxon>Acanthomorphata</taxon>
        <taxon>Eupercaria</taxon>
        <taxon>Perciformes</taxon>
        <taxon>Cottioidei</taxon>
        <taxon>Cottales</taxon>
        <taxon>Liparidae</taxon>
        <taxon>Liparis</taxon>
    </lineage>
</organism>
<gene>
    <name evidence="1" type="ORF">EYF80_065718</name>
</gene>
<evidence type="ECO:0000313" key="2">
    <source>
        <dbReference type="Proteomes" id="UP000314294"/>
    </source>
</evidence>
<name>A0A4Z2E5X5_9TELE</name>
<evidence type="ECO:0000313" key="1">
    <source>
        <dbReference type="EMBL" id="TNN24159.1"/>
    </source>
</evidence>
<dbReference type="AlphaFoldDB" id="A0A4Z2E5X5"/>